<keyword evidence="3" id="KW-1185">Reference proteome</keyword>
<feature type="region of interest" description="Disordered" evidence="1">
    <location>
        <begin position="70"/>
        <end position="136"/>
    </location>
</feature>
<protein>
    <submittedName>
        <fullName evidence="2">Uncharacterized protein</fullName>
    </submittedName>
</protein>
<reference evidence="3" key="1">
    <citation type="submission" date="2011-02" db="EMBL/GenBank/DDBJ databases">
        <title>The Genome Sequence of Capsaspora owczarzaki ATCC 30864.</title>
        <authorList>
            <person name="Russ C."/>
            <person name="Cuomo C."/>
            <person name="Burger G."/>
            <person name="Gray M.W."/>
            <person name="Holland P.W.H."/>
            <person name="King N."/>
            <person name="Lang F.B.F."/>
            <person name="Roger A.J."/>
            <person name="Ruiz-Trillo I."/>
            <person name="Young S.K."/>
            <person name="Zeng Q."/>
            <person name="Gargeya S."/>
            <person name="Alvarado L."/>
            <person name="Berlin A."/>
            <person name="Chapman S.B."/>
            <person name="Chen Z."/>
            <person name="Freedman E."/>
            <person name="Gellesch M."/>
            <person name="Goldberg J."/>
            <person name="Griggs A."/>
            <person name="Gujja S."/>
            <person name="Heilman E."/>
            <person name="Heiman D."/>
            <person name="Howarth C."/>
            <person name="Mehta T."/>
            <person name="Neiman D."/>
            <person name="Pearson M."/>
            <person name="Roberts A."/>
            <person name="Saif S."/>
            <person name="Shea T."/>
            <person name="Shenoy N."/>
            <person name="Sisk P."/>
            <person name="Stolte C."/>
            <person name="Sykes S."/>
            <person name="White J."/>
            <person name="Yandava C."/>
            <person name="Haas B."/>
            <person name="Nusbaum C."/>
            <person name="Birren B."/>
        </authorList>
    </citation>
    <scope>NUCLEOTIDE SEQUENCE</scope>
    <source>
        <strain evidence="3">ATCC 30864</strain>
    </source>
</reference>
<dbReference type="Proteomes" id="UP000008743">
    <property type="component" value="Unassembled WGS sequence"/>
</dbReference>
<feature type="compositionally biased region" description="Basic and acidic residues" evidence="1">
    <location>
        <begin position="96"/>
        <end position="109"/>
    </location>
</feature>
<proteinExistence type="predicted"/>
<organism evidence="2 3">
    <name type="scientific">Capsaspora owczarzaki (strain ATCC 30864)</name>
    <dbReference type="NCBI Taxonomy" id="595528"/>
    <lineage>
        <taxon>Eukaryota</taxon>
        <taxon>Filasterea</taxon>
        <taxon>Capsaspora</taxon>
    </lineage>
</organism>
<evidence type="ECO:0000256" key="1">
    <source>
        <dbReference type="SAM" id="MobiDB-lite"/>
    </source>
</evidence>
<feature type="compositionally biased region" description="Basic and acidic residues" evidence="1">
    <location>
        <begin position="36"/>
        <end position="49"/>
    </location>
</feature>
<evidence type="ECO:0000313" key="3">
    <source>
        <dbReference type="Proteomes" id="UP000008743"/>
    </source>
</evidence>
<feature type="compositionally biased region" description="Basic residues" evidence="1">
    <location>
        <begin position="168"/>
        <end position="179"/>
    </location>
</feature>
<dbReference type="EMBL" id="KE346366">
    <property type="protein sequence ID" value="KJE94038.1"/>
    <property type="molecule type" value="Genomic_DNA"/>
</dbReference>
<feature type="region of interest" description="Disordered" evidence="1">
    <location>
        <begin position="168"/>
        <end position="197"/>
    </location>
</feature>
<evidence type="ECO:0000313" key="2">
    <source>
        <dbReference type="EMBL" id="KJE94038.1"/>
    </source>
</evidence>
<feature type="compositionally biased region" description="Low complexity" evidence="1">
    <location>
        <begin position="25"/>
        <end position="35"/>
    </location>
</feature>
<accession>A0A0D2WRU7</accession>
<feature type="region of interest" description="Disordered" evidence="1">
    <location>
        <begin position="1"/>
        <end position="50"/>
    </location>
</feature>
<sequence>MEHSQAKRPTDARTPPRASHLQNHTATSTATVAADDASHESTSAREQRQRVLSLFQDNFGASTKAHPLLSASAKSKPNSATAPSRQSAHQRSPVDVSKRKTRADVEAARHRVQAKLSKPLSSITAATGSSSDNAVPESREALALLPPHENMLAQATARVLGAGIFAKGKHSRRMTRSHFPRVPASPTAQAPPARQAGVASLETVNVAPGPSPFAEVYTLGASNPLPNPRSRTSTPALLPRASTPLAPTTHAAPHTPAEPARSKLVERISEQLDRSIRSTLTILRHVVADHPELKSKQMKRTSTSIPQRNTNVVSVAQAALQRLRSLRTVASTPFPVTQQSHHFNPADPDGFDLLLQEPFHAFHSEAHSISPLLTSEKIANSTRTSARLFDTPSRHDTTFIQPTALTSSLQNNHDQYLLLPQHPRNSTQGDCTSAIVASQTLPDSIGTTGCILDLCMGSSIQ</sequence>
<feature type="compositionally biased region" description="Polar residues" evidence="1">
    <location>
        <begin position="72"/>
        <end position="90"/>
    </location>
</feature>
<feature type="compositionally biased region" description="Low complexity" evidence="1">
    <location>
        <begin position="243"/>
        <end position="259"/>
    </location>
</feature>
<feature type="compositionally biased region" description="Basic and acidic residues" evidence="1">
    <location>
        <begin position="1"/>
        <end position="11"/>
    </location>
</feature>
<gene>
    <name evidence="2" type="ORF">CAOG_004736</name>
</gene>
<name>A0A0D2WRU7_CAPO3</name>
<feature type="compositionally biased region" description="Polar residues" evidence="1">
    <location>
        <begin position="119"/>
        <end position="133"/>
    </location>
</feature>
<dbReference type="InParanoid" id="A0A0D2WRU7"/>
<dbReference type="AlphaFoldDB" id="A0A0D2WRU7"/>
<feature type="region of interest" description="Disordered" evidence="1">
    <location>
        <begin position="220"/>
        <end position="261"/>
    </location>
</feature>